<sequence length="101" mass="11117">MLRLVIFFVVTLWASISLADTVCIESNEDIIVIRGIEQHGSTYSGTVFEIVGSKMVPVLCVAFDDAGQPVGTSFGSTKYGRASFEGLFLEQIEKVTCRYTR</sequence>
<gene>
    <name evidence="2" type="ORF">P73_3237</name>
</gene>
<name>A0A0B5E6K8_9RHOB</name>
<accession>A0A0B5E6K8</accession>
<feature type="signal peptide" evidence="1">
    <location>
        <begin position="1"/>
        <end position="19"/>
    </location>
</feature>
<keyword evidence="3" id="KW-1185">Reference proteome</keyword>
<dbReference type="KEGG" id="cid:P73_3237"/>
<dbReference type="HOGENOM" id="CLU_2286430_0_0_5"/>
<dbReference type="RefSeq" id="WP_043870393.1">
    <property type="nucleotide sequence ID" value="NZ_CP004393.1"/>
</dbReference>
<dbReference type="Proteomes" id="UP000031521">
    <property type="component" value="Chromosome"/>
</dbReference>
<proteinExistence type="predicted"/>
<keyword evidence="1" id="KW-0732">Signal</keyword>
<feature type="chain" id="PRO_5002114412" evidence="1">
    <location>
        <begin position="20"/>
        <end position="101"/>
    </location>
</feature>
<evidence type="ECO:0000313" key="2">
    <source>
        <dbReference type="EMBL" id="AJE47952.1"/>
    </source>
</evidence>
<evidence type="ECO:0000256" key="1">
    <source>
        <dbReference type="SAM" id="SignalP"/>
    </source>
</evidence>
<reference evidence="2 3" key="1">
    <citation type="journal article" date="2014" name="Int. J. Syst. Evol. Microbiol.">
        <title>Celeribacter indicus sp. nov., a polycyclic aromatic hydrocarbon-degrading bacterium from deep-sea sediment and reclassification of Huaishuia halophila as Celeribacter halophilus comb. nov.</title>
        <authorList>
            <person name="Lai Q."/>
            <person name="Cao J."/>
            <person name="Yuan J."/>
            <person name="Li F."/>
            <person name="Shao Z."/>
        </authorList>
    </citation>
    <scope>NUCLEOTIDE SEQUENCE [LARGE SCALE GENOMIC DNA]</scope>
    <source>
        <strain evidence="2">P73</strain>
    </source>
</reference>
<dbReference type="AlphaFoldDB" id="A0A0B5E6K8"/>
<evidence type="ECO:0000313" key="3">
    <source>
        <dbReference type="Proteomes" id="UP000031521"/>
    </source>
</evidence>
<protein>
    <submittedName>
        <fullName evidence="2">Uncharacterized protein</fullName>
    </submittedName>
</protein>
<organism evidence="2 3">
    <name type="scientific">Celeribacter indicus</name>
    <dbReference type="NCBI Taxonomy" id="1208324"/>
    <lineage>
        <taxon>Bacteria</taxon>
        <taxon>Pseudomonadati</taxon>
        <taxon>Pseudomonadota</taxon>
        <taxon>Alphaproteobacteria</taxon>
        <taxon>Rhodobacterales</taxon>
        <taxon>Roseobacteraceae</taxon>
        <taxon>Celeribacter</taxon>
    </lineage>
</organism>
<dbReference type="EMBL" id="CP004393">
    <property type="protein sequence ID" value="AJE47952.1"/>
    <property type="molecule type" value="Genomic_DNA"/>
</dbReference>